<evidence type="ECO:0000313" key="2">
    <source>
        <dbReference type="EMBL" id="BAU95696.1"/>
    </source>
</evidence>
<evidence type="ECO:0000313" key="3">
    <source>
        <dbReference type="Proteomes" id="UP000218244"/>
    </source>
</evidence>
<dbReference type="EMBL" id="AP017369">
    <property type="protein sequence ID" value="BAU95696.1"/>
    <property type="molecule type" value="Genomic_DNA"/>
</dbReference>
<reference evidence="2 3" key="1">
    <citation type="submission" date="2016-02" db="EMBL/GenBank/DDBJ databases">
        <title>Corynebacterium glutamicum N24 whole genome sequencing project.</title>
        <authorList>
            <person name="Matsutani M."/>
            <person name="Nangtapong N."/>
            <person name="Yakushi T."/>
            <person name="Matsushita K."/>
        </authorList>
    </citation>
    <scope>NUCLEOTIDE SEQUENCE [LARGE SCALE GENOMIC DNA]</scope>
    <source>
        <strain evidence="2 3">N24</strain>
    </source>
</reference>
<organism evidence="2 3">
    <name type="scientific">Corynebacterium suranareeae</name>
    <dbReference type="NCBI Taxonomy" id="2506452"/>
    <lineage>
        <taxon>Bacteria</taxon>
        <taxon>Bacillati</taxon>
        <taxon>Actinomycetota</taxon>
        <taxon>Actinomycetes</taxon>
        <taxon>Mycobacteriales</taxon>
        <taxon>Corynebacteriaceae</taxon>
        <taxon>Corynebacterium</taxon>
    </lineage>
</organism>
<dbReference type="Proteomes" id="UP000218244">
    <property type="component" value="Chromosome"/>
</dbReference>
<feature type="region of interest" description="Disordered" evidence="1">
    <location>
        <begin position="19"/>
        <end position="47"/>
    </location>
</feature>
<accession>A0A160PQ59</accession>
<gene>
    <name evidence="2" type="ORF">N24_1434</name>
</gene>
<dbReference type="AlphaFoldDB" id="A0A160PQ59"/>
<proteinExistence type="predicted"/>
<protein>
    <submittedName>
        <fullName evidence="2">Uncharacterized protein</fullName>
    </submittedName>
</protein>
<sequence length="86" mass="9843">MGVDRRMWKMNPERLQEHLQLKNRARQIPDKKKQQNKRACRDNSRRASRISGVAVGSSLVWVFPLTGDFLTGDFTRSTSIGAELIS</sequence>
<feature type="compositionally biased region" description="Basic and acidic residues" evidence="1">
    <location>
        <begin position="27"/>
        <end position="45"/>
    </location>
</feature>
<dbReference type="RefSeq" id="WP_408607590.1">
    <property type="nucleotide sequence ID" value="NZ_AP017369.1"/>
</dbReference>
<keyword evidence="3" id="KW-1185">Reference proteome</keyword>
<evidence type="ECO:0000256" key="1">
    <source>
        <dbReference type="SAM" id="MobiDB-lite"/>
    </source>
</evidence>
<dbReference type="KEGG" id="csur:N24_1434"/>
<name>A0A160PQ59_9CORY</name>